<evidence type="ECO:0000256" key="3">
    <source>
        <dbReference type="PROSITE-ProRule" id="PRU00433"/>
    </source>
</evidence>
<dbReference type="Proteomes" id="UP000776276">
    <property type="component" value="Unassembled WGS sequence"/>
</dbReference>
<name>A0ABS6BG21_9SPHN</name>
<evidence type="ECO:0000256" key="2">
    <source>
        <dbReference type="ARBA" id="ARBA00023004"/>
    </source>
</evidence>
<dbReference type="Pfam" id="PF13442">
    <property type="entry name" value="Cytochrome_CBB3"/>
    <property type="match status" value="1"/>
</dbReference>
<reference evidence="6 7" key="1">
    <citation type="submission" date="2021-06" db="EMBL/GenBank/DDBJ databases">
        <title>Sphingomonas sp. XMGL2, whole genome shotgun sequencing project.</title>
        <authorList>
            <person name="Zhao G."/>
            <person name="Shen L."/>
        </authorList>
    </citation>
    <scope>NUCLEOTIDE SEQUENCE [LARGE SCALE GENOMIC DNA]</scope>
    <source>
        <strain evidence="6 7">XMGL2</strain>
    </source>
</reference>
<dbReference type="PROSITE" id="PS51007">
    <property type="entry name" value="CYTC"/>
    <property type="match status" value="1"/>
</dbReference>
<dbReference type="PANTHER" id="PTHR35008">
    <property type="entry name" value="BLL4482 PROTEIN-RELATED"/>
    <property type="match status" value="1"/>
</dbReference>
<dbReference type="InterPro" id="IPR009056">
    <property type="entry name" value="Cyt_c-like_dom"/>
</dbReference>
<keyword evidence="1 3" id="KW-0479">Metal-binding</keyword>
<proteinExistence type="predicted"/>
<feature type="signal peptide" evidence="4">
    <location>
        <begin position="1"/>
        <end position="24"/>
    </location>
</feature>
<evidence type="ECO:0000313" key="6">
    <source>
        <dbReference type="EMBL" id="MBU3076782.1"/>
    </source>
</evidence>
<dbReference type="PANTHER" id="PTHR35008:SF9">
    <property type="entry name" value="CYTOCHROME C DOMAIN-CONTAINING PROTEIN"/>
    <property type="match status" value="1"/>
</dbReference>
<evidence type="ECO:0000256" key="4">
    <source>
        <dbReference type="SAM" id="SignalP"/>
    </source>
</evidence>
<sequence>MTMTPHKIGLLLCAGLGVVTLAGAAAAQYERGYPYRSGEETYQRLCQGCHMPDARGATGAGAYPALTGNRKLQTPLYPVLIVLRGQKAMPPFSDLTDQQVADVANYIRSHFGNSFAGQITVDQVKGLRARAVGKNDQRPG</sequence>
<evidence type="ECO:0000256" key="1">
    <source>
        <dbReference type="ARBA" id="ARBA00022723"/>
    </source>
</evidence>
<keyword evidence="4" id="KW-0732">Signal</keyword>
<protein>
    <submittedName>
        <fullName evidence="6">Cytochrome c</fullName>
    </submittedName>
</protein>
<gene>
    <name evidence="6" type="ORF">KOF26_02800</name>
</gene>
<dbReference type="EMBL" id="JAHKRT010000001">
    <property type="protein sequence ID" value="MBU3076782.1"/>
    <property type="molecule type" value="Genomic_DNA"/>
</dbReference>
<evidence type="ECO:0000259" key="5">
    <source>
        <dbReference type="PROSITE" id="PS51007"/>
    </source>
</evidence>
<keyword evidence="2 3" id="KW-0408">Iron</keyword>
<keyword evidence="7" id="KW-1185">Reference proteome</keyword>
<organism evidence="6 7">
    <name type="scientific">Sphingomonas quercus</name>
    <dbReference type="NCBI Taxonomy" id="2842451"/>
    <lineage>
        <taxon>Bacteria</taxon>
        <taxon>Pseudomonadati</taxon>
        <taxon>Pseudomonadota</taxon>
        <taxon>Alphaproteobacteria</taxon>
        <taxon>Sphingomonadales</taxon>
        <taxon>Sphingomonadaceae</taxon>
        <taxon>Sphingomonas</taxon>
    </lineage>
</organism>
<keyword evidence="3" id="KW-0349">Heme</keyword>
<accession>A0ABS6BG21</accession>
<feature type="domain" description="Cytochrome c" evidence="5">
    <location>
        <begin position="33"/>
        <end position="111"/>
    </location>
</feature>
<evidence type="ECO:0000313" key="7">
    <source>
        <dbReference type="Proteomes" id="UP000776276"/>
    </source>
</evidence>
<feature type="chain" id="PRO_5046739463" evidence="4">
    <location>
        <begin position="25"/>
        <end position="140"/>
    </location>
</feature>
<comment type="caution">
    <text evidence="6">The sequence shown here is derived from an EMBL/GenBank/DDBJ whole genome shotgun (WGS) entry which is preliminary data.</text>
</comment>
<dbReference type="RefSeq" id="WP_216319573.1">
    <property type="nucleotide sequence ID" value="NZ_JAHKRT010000001.1"/>
</dbReference>
<dbReference type="InterPro" id="IPR051459">
    <property type="entry name" value="Cytochrome_c-type_DH"/>
</dbReference>